<feature type="domain" description="Spore germination GerAC-like C-terminal" evidence="8">
    <location>
        <begin position="209"/>
        <end position="373"/>
    </location>
</feature>
<organism evidence="10 11">
    <name type="scientific">Paenibacillus qinlingensis</name>
    <dbReference type="NCBI Taxonomy" id="1837343"/>
    <lineage>
        <taxon>Bacteria</taxon>
        <taxon>Bacillati</taxon>
        <taxon>Bacillota</taxon>
        <taxon>Bacilli</taxon>
        <taxon>Bacillales</taxon>
        <taxon>Paenibacillaceae</taxon>
        <taxon>Paenibacillus</taxon>
    </lineage>
</organism>
<accession>A0ABU1NTJ5</accession>
<keyword evidence="3" id="KW-0309">Germination</keyword>
<dbReference type="PANTHER" id="PTHR35789">
    <property type="entry name" value="SPORE GERMINATION PROTEIN B3"/>
    <property type="match status" value="1"/>
</dbReference>
<dbReference type="Gene3D" id="3.30.300.210">
    <property type="entry name" value="Nutrient germinant receptor protein C, domain 3"/>
    <property type="match status" value="1"/>
</dbReference>
<sequence>MRSFRYIIILVVLVTTSGCWDRTEINDLAFVMGTALDLTDDGNILCTLQIAIPSSVEGSMGSKNSSNKSFVIAVEGKYGNELHQLLQKKSSRHLFYSHRSVVFLSERLAKHGIENALDIFTHDPRNRLKTYLVIVKGGEARSILQLNSPLKPVPIEAVRGMEVSGEDVAVTLRDFYLLLGSEGIHPVVAAIEPETHANDPHKQIYRVVGTGLFKNLKLTGMLNESDTLGQMWVTGKLKVGFISANLPNGDGQVGLVLNHVDSKIMTQMQQDSVHYKIQLSGTGSLDENNSALDINNPHEMQVIQQALETTAKKQVRQFLDKIQKEVKVDSVGFGQEIYKKYPEQWSKMKDQWDTLFPEVDIAVEVNLNVNGAGMVHSSFESHK</sequence>
<dbReference type="InterPro" id="IPR057336">
    <property type="entry name" value="GerAC_N"/>
</dbReference>
<dbReference type="Pfam" id="PF05504">
    <property type="entry name" value="Spore_GerAC"/>
    <property type="match status" value="1"/>
</dbReference>
<dbReference type="InterPro" id="IPR046953">
    <property type="entry name" value="Spore_GerAC-like_C"/>
</dbReference>
<comment type="similarity">
    <text evidence="2">Belongs to the GerABKC lipoprotein family.</text>
</comment>
<evidence type="ECO:0000259" key="9">
    <source>
        <dbReference type="Pfam" id="PF25198"/>
    </source>
</evidence>
<dbReference type="PANTHER" id="PTHR35789:SF1">
    <property type="entry name" value="SPORE GERMINATION PROTEIN B3"/>
    <property type="match status" value="1"/>
</dbReference>
<evidence type="ECO:0000259" key="8">
    <source>
        <dbReference type="Pfam" id="PF05504"/>
    </source>
</evidence>
<evidence type="ECO:0000256" key="6">
    <source>
        <dbReference type="ARBA" id="ARBA00023139"/>
    </source>
</evidence>
<dbReference type="EMBL" id="JAVDSB010000001">
    <property type="protein sequence ID" value="MDR6550162.1"/>
    <property type="molecule type" value="Genomic_DNA"/>
</dbReference>
<comment type="caution">
    <text evidence="10">The sequence shown here is derived from an EMBL/GenBank/DDBJ whole genome shotgun (WGS) entry which is preliminary data.</text>
</comment>
<keyword evidence="4" id="KW-0732">Signal</keyword>
<name>A0ABU1NTJ5_9BACL</name>
<dbReference type="NCBIfam" id="TIGR02887">
    <property type="entry name" value="spore_ger_x_C"/>
    <property type="match status" value="1"/>
</dbReference>
<evidence type="ECO:0000313" key="10">
    <source>
        <dbReference type="EMBL" id="MDR6550162.1"/>
    </source>
</evidence>
<evidence type="ECO:0000256" key="3">
    <source>
        <dbReference type="ARBA" id="ARBA00022544"/>
    </source>
</evidence>
<evidence type="ECO:0000256" key="2">
    <source>
        <dbReference type="ARBA" id="ARBA00007886"/>
    </source>
</evidence>
<dbReference type="PROSITE" id="PS51257">
    <property type="entry name" value="PROKAR_LIPOPROTEIN"/>
    <property type="match status" value="1"/>
</dbReference>
<dbReference type="RefSeq" id="WP_310224588.1">
    <property type="nucleotide sequence ID" value="NZ_JAVDSB010000001.1"/>
</dbReference>
<evidence type="ECO:0000256" key="4">
    <source>
        <dbReference type="ARBA" id="ARBA00022729"/>
    </source>
</evidence>
<protein>
    <submittedName>
        <fullName evidence="10">Spore germination protein KC</fullName>
    </submittedName>
</protein>
<keyword evidence="5" id="KW-0472">Membrane</keyword>
<reference evidence="10 11" key="1">
    <citation type="submission" date="2023-07" db="EMBL/GenBank/DDBJ databases">
        <title>Sorghum-associated microbial communities from plants grown in Nebraska, USA.</title>
        <authorList>
            <person name="Schachtman D."/>
        </authorList>
    </citation>
    <scope>NUCLEOTIDE SEQUENCE [LARGE SCALE GENOMIC DNA]</scope>
    <source>
        <strain evidence="10 11">CC258</strain>
    </source>
</reference>
<keyword evidence="11" id="KW-1185">Reference proteome</keyword>
<dbReference type="Pfam" id="PF25198">
    <property type="entry name" value="Spore_GerAC_N"/>
    <property type="match status" value="1"/>
</dbReference>
<dbReference type="InterPro" id="IPR038501">
    <property type="entry name" value="Spore_GerAC_C_sf"/>
</dbReference>
<comment type="subcellular location">
    <subcellularLocation>
        <location evidence="1">Membrane</location>
        <topology evidence="1">Lipid-anchor</topology>
    </subcellularLocation>
</comment>
<evidence type="ECO:0000256" key="7">
    <source>
        <dbReference type="ARBA" id="ARBA00023288"/>
    </source>
</evidence>
<gene>
    <name evidence="10" type="ORF">J2736_001345</name>
</gene>
<keyword evidence="7" id="KW-0449">Lipoprotein</keyword>
<evidence type="ECO:0000256" key="5">
    <source>
        <dbReference type="ARBA" id="ARBA00023136"/>
    </source>
</evidence>
<proteinExistence type="inferred from homology"/>
<keyword evidence="6" id="KW-0564">Palmitate</keyword>
<feature type="domain" description="Spore germination protein N-terminal" evidence="9">
    <location>
        <begin position="21"/>
        <end position="192"/>
    </location>
</feature>
<dbReference type="Gene3D" id="6.20.190.10">
    <property type="entry name" value="Nutrient germinant receptor protein C, domain 1"/>
    <property type="match status" value="1"/>
</dbReference>
<dbReference type="InterPro" id="IPR008844">
    <property type="entry name" value="Spore_GerAC-like"/>
</dbReference>
<dbReference type="Proteomes" id="UP001267290">
    <property type="component" value="Unassembled WGS sequence"/>
</dbReference>
<evidence type="ECO:0000256" key="1">
    <source>
        <dbReference type="ARBA" id="ARBA00004635"/>
    </source>
</evidence>
<evidence type="ECO:0000313" key="11">
    <source>
        <dbReference type="Proteomes" id="UP001267290"/>
    </source>
</evidence>